<feature type="compositionally biased region" description="Low complexity" evidence="1">
    <location>
        <begin position="213"/>
        <end position="283"/>
    </location>
</feature>
<sequence length="611" mass="64764">MKPFFSFGILLALASASPLQRRADTEALDSKIDLAGFAQKCLAGRQDFKNCRVNTNVPTDACEDKAESTEKKPCQKPVKEGVVKIDLKDCDKSFTDQSPSQEEQKKDDEATKKNTGYGNEGDKAESTPTTAPSQEEQKTQSTTEGQIPSNTNTAAETPGQTTSNTSTAVETPGQTTGNTNTAAETPGQTTGNTSTTAETLGQTISNTNTAAETPGQTTGNTSTTAETLGQTTSNTNTTAETPEQTTIPTPEAQETTPSSTTQAPQTTPSTENTQSTSTTADSSQPPPPDTPTPVSITDSQQTPGPTPTTSPATDDSADAQKDVAPLPEDQVKRALQTAQDSPFKSNGDRFAFTNVPDEVRRISMWLVFKFQGGQMVEQFEPCGPQDHGRIVMILGITVVYGKPEGLPKEGPEGTSVTCFNEGSWKNVTVRDNAVVSSTPLPEAEAKDMGVPVGDCTGTKNCKTDKCQGDNCLRGLVNKLQPAPASAQPGQPDTKPTDLTPSRQITYIIISTLEVCKSDCNTKFCGKDNECKPQEPREGIASQPVQPNEVKPLTQKVLEAANVDNPKIPSSGQSQQGGESPNQATPPQEQRIPSSNQAMPPNEQKVDSCDGP</sequence>
<feature type="compositionally biased region" description="Low complexity" evidence="1">
    <location>
        <begin position="185"/>
        <end position="201"/>
    </location>
</feature>
<feature type="compositionally biased region" description="Basic and acidic residues" evidence="1">
    <location>
        <begin position="102"/>
        <end position="112"/>
    </location>
</feature>
<gene>
    <name evidence="3" type="ORF">CDD80_1631</name>
</gene>
<feature type="compositionally biased region" description="Polar residues" evidence="1">
    <location>
        <begin position="578"/>
        <end position="598"/>
    </location>
</feature>
<organism evidence="3 4">
    <name type="scientific">Ophiocordyceps camponoti-rufipedis</name>
    <dbReference type="NCBI Taxonomy" id="2004952"/>
    <lineage>
        <taxon>Eukaryota</taxon>
        <taxon>Fungi</taxon>
        <taxon>Dikarya</taxon>
        <taxon>Ascomycota</taxon>
        <taxon>Pezizomycotina</taxon>
        <taxon>Sordariomycetes</taxon>
        <taxon>Hypocreomycetidae</taxon>
        <taxon>Hypocreales</taxon>
        <taxon>Ophiocordycipitaceae</taxon>
        <taxon>Ophiocordyceps</taxon>
    </lineage>
</organism>
<feature type="compositionally biased region" description="Low complexity" evidence="1">
    <location>
        <begin position="292"/>
        <end position="314"/>
    </location>
</feature>
<dbReference type="OrthoDB" id="10650132at2759"/>
<comment type="caution">
    <text evidence="3">The sequence shown here is derived from an EMBL/GenBank/DDBJ whole genome shotgun (WGS) entry which is preliminary data.</text>
</comment>
<keyword evidence="4" id="KW-1185">Reference proteome</keyword>
<evidence type="ECO:0000313" key="4">
    <source>
        <dbReference type="Proteomes" id="UP000226431"/>
    </source>
</evidence>
<evidence type="ECO:0000256" key="1">
    <source>
        <dbReference type="SAM" id="MobiDB-lite"/>
    </source>
</evidence>
<dbReference type="STRING" id="2004952.A0A2C5ZHC5"/>
<protein>
    <submittedName>
        <fullName evidence="3">Uncharacterized protein</fullName>
    </submittedName>
</protein>
<evidence type="ECO:0000256" key="2">
    <source>
        <dbReference type="SAM" id="SignalP"/>
    </source>
</evidence>
<accession>A0A2C5ZHC5</accession>
<feature type="region of interest" description="Disordered" evidence="1">
    <location>
        <begin position="88"/>
        <end position="321"/>
    </location>
</feature>
<feature type="region of interest" description="Disordered" evidence="1">
    <location>
        <begin position="531"/>
        <end position="611"/>
    </location>
</feature>
<name>A0A2C5ZHC5_9HYPO</name>
<feature type="compositionally biased region" description="Polar residues" evidence="1">
    <location>
        <begin position="126"/>
        <end position="183"/>
    </location>
</feature>
<dbReference type="AlphaFoldDB" id="A0A2C5ZHC5"/>
<feature type="compositionally biased region" description="Low complexity" evidence="1">
    <location>
        <begin position="481"/>
        <end position="491"/>
    </location>
</feature>
<evidence type="ECO:0000313" key="3">
    <source>
        <dbReference type="EMBL" id="PHH80427.1"/>
    </source>
</evidence>
<dbReference type="EMBL" id="NJES01000017">
    <property type="protein sequence ID" value="PHH80427.1"/>
    <property type="molecule type" value="Genomic_DNA"/>
</dbReference>
<proteinExistence type="predicted"/>
<feature type="chain" id="PRO_5013174654" evidence="2">
    <location>
        <begin position="17"/>
        <end position="611"/>
    </location>
</feature>
<feature type="region of interest" description="Disordered" evidence="1">
    <location>
        <begin position="481"/>
        <end position="501"/>
    </location>
</feature>
<keyword evidence="2" id="KW-0732">Signal</keyword>
<reference evidence="3 4" key="1">
    <citation type="submission" date="2017-06" db="EMBL/GenBank/DDBJ databases">
        <title>Ant-infecting Ophiocordyceps genomes reveal a high diversity of potential behavioral manipulation genes and a possible major role for enterotoxins.</title>
        <authorList>
            <person name="De Bekker C."/>
            <person name="Evans H.C."/>
            <person name="Brachmann A."/>
            <person name="Hughes D.P."/>
        </authorList>
    </citation>
    <scope>NUCLEOTIDE SEQUENCE [LARGE SCALE GENOMIC DNA]</scope>
    <source>
        <strain evidence="3 4">Map16</strain>
    </source>
</reference>
<feature type="signal peptide" evidence="2">
    <location>
        <begin position="1"/>
        <end position="16"/>
    </location>
</feature>
<feature type="compositionally biased region" description="Polar residues" evidence="1">
    <location>
        <begin position="202"/>
        <end position="211"/>
    </location>
</feature>
<dbReference type="Proteomes" id="UP000226431">
    <property type="component" value="Unassembled WGS sequence"/>
</dbReference>